<dbReference type="InterPro" id="IPR006580">
    <property type="entry name" value="Znf_TTF"/>
</dbReference>
<dbReference type="EMBL" id="CAJNOC010004730">
    <property type="protein sequence ID" value="CAF1031801.1"/>
    <property type="molecule type" value="Genomic_DNA"/>
</dbReference>
<dbReference type="AlphaFoldDB" id="A0A814IXG9"/>
<sequence length="122" mass="14360">MDKSMSISVVTNLNPSPNLLSTMTLLVSKHRHFCLNDKNGRSYQPHWIKTYSSIHYEEEEDLVFCFSCCVYGSAQLKSDNFVSIGFNNWKKAIEKFREHQKTSYHETSYINGLEEKFYKNQF</sequence>
<dbReference type="SMART" id="SM00597">
    <property type="entry name" value="ZnF_TTF"/>
    <property type="match status" value="1"/>
</dbReference>
<evidence type="ECO:0000313" key="3">
    <source>
        <dbReference type="Proteomes" id="UP000663879"/>
    </source>
</evidence>
<organism evidence="2 3">
    <name type="scientific">Brachionus calyciflorus</name>
    <dbReference type="NCBI Taxonomy" id="104777"/>
    <lineage>
        <taxon>Eukaryota</taxon>
        <taxon>Metazoa</taxon>
        <taxon>Spiralia</taxon>
        <taxon>Gnathifera</taxon>
        <taxon>Rotifera</taxon>
        <taxon>Eurotatoria</taxon>
        <taxon>Monogononta</taxon>
        <taxon>Pseudotrocha</taxon>
        <taxon>Ploima</taxon>
        <taxon>Brachionidae</taxon>
        <taxon>Brachionus</taxon>
    </lineage>
</organism>
<keyword evidence="3" id="KW-1185">Reference proteome</keyword>
<dbReference type="OrthoDB" id="7203715at2759"/>
<gene>
    <name evidence="2" type="ORF">OXX778_LOCUS17905</name>
</gene>
<proteinExistence type="predicted"/>
<evidence type="ECO:0000259" key="1">
    <source>
        <dbReference type="SMART" id="SM00597"/>
    </source>
</evidence>
<evidence type="ECO:0000313" key="2">
    <source>
        <dbReference type="EMBL" id="CAF1031801.1"/>
    </source>
</evidence>
<comment type="caution">
    <text evidence="2">The sequence shown here is derived from an EMBL/GenBank/DDBJ whole genome shotgun (WGS) entry which is preliminary data.</text>
</comment>
<protein>
    <recommendedName>
        <fullName evidence="1">TTF-type domain-containing protein</fullName>
    </recommendedName>
</protein>
<name>A0A814IXG9_9BILA</name>
<dbReference type="Proteomes" id="UP000663879">
    <property type="component" value="Unassembled WGS sequence"/>
</dbReference>
<accession>A0A814IXG9</accession>
<reference evidence="2" key="1">
    <citation type="submission" date="2021-02" db="EMBL/GenBank/DDBJ databases">
        <authorList>
            <person name="Nowell W R."/>
        </authorList>
    </citation>
    <scope>NUCLEOTIDE SEQUENCE</scope>
    <source>
        <strain evidence="2">Ploen Becks lab</strain>
    </source>
</reference>
<feature type="domain" description="TTF-type" evidence="1">
    <location>
        <begin position="39"/>
        <end position="122"/>
    </location>
</feature>